<dbReference type="HOGENOM" id="CLU_015166_14_1_1"/>
<evidence type="ECO:0008006" key="14">
    <source>
        <dbReference type="Google" id="ProtNLM"/>
    </source>
</evidence>
<dbReference type="PANTHER" id="PTHR45618">
    <property type="entry name" value="MITOCHONDRIAL DICARBOXYLATE CARRIER-RELATED"/>
    <property type="match status" value="1"/>
</dbReference>
<comment type="similarity">
    <text evidence="2 11">Belongs to the mitochondrial carrier (TC 2.A.29) family.</text>
</comment>
<dbReference type="InterPro" id="IPR023395">
    <property type="entry name" value="MCP_dom_sf"/>
</dbReference>
<dbReference type="PRINTS" id="PR00926">
    <property type="entry name" value="MITOCARRIER"/>
</dbReference>
<dbReference type="InterPro" id="IPR018108">
    <property type="entry name" value="MCP_transmembrane"/>
</dbReference>
<feature type="repeat" description="Solcar" evidence="10">
    <location>
        <begin position="39"/>
        <end position="124"/>
    </location>
</feature>
<keyword evidence="3 11" id="KW-0813">Transport</keyword>
<dbReference type="PROSITE" id="PS50920">
    <property type="entry name" value="SOLCAR"/>
    <property type="match status" value="3"/>
</dbReference>
<evidence type="ECO:0000256" key="2">
    <source>
        <dbReference type="ARBA" id="ARBA00006375"/>
    </source>
</evidence>
<feature type="repeat" description="Solcar" evidence="10">
    <location>
        <begin position="133"/>
        <end position="224"/>
    </location>
</feature>
<evidence type="ECO:0000256" key="5">
    <source>
        <dbReference type="ARBA" id="ARBA00022737"/>
    </source>
</evidence>
<dbReference type="OrthoDB" id="448427at2759"/>
<feature type="repeat" description="Solcar" evidence="10">
    <location>
        <begin position="233"/>
        <end position="316"/>
    </location>
</feature>
<dbReference type="FunFam" id="1.50.40.10:FF:000107">
    <property type="entry name" value="Mitochondrial dicarboxylate carrier"/>
    <property type="match status" value="1"/>
</dbReference>
<dbReference type="SUPFAM" id="SSF103506">
    <property type="entry name" value="Mitochondrial carrier"/>
    <property type="match status" value="1"/>
</dbReference>
<evidence type="ECO:0000256" key="11">
    <source>
        <dbReference type="RuleBase" id="RU000488"/>
    </source>
</evidence>
<dbReference type="eggNOG" id="KOG0759">
    <property type="taxonomic scope" value="Eukaryota"/>
</dbReference>
<evidence type="ECO:0000313" key="13">
    <source>
        <dbReference type="Proteomes" id="UP000030663"/>
    </source>
</evidence>
<dbReference type="Proteomes" id="UP000030663">
    <property type="component" value="Unassembled WGS sequence"/>
</dbReference>
<keyword evidence="5" id="KW-0677">Repeat</keyword>
<keyword evidence="8" id="KW-0496">Mitochondrion</keyword>
<dbReference type="AlphaFoldDB" id="X0CAW7"/>
<dbReference type="Gene3D" id="1.50.40.10">
    <property type="entry name" value="Mitochondrial carrier domain"/>
    <property type="match status" value="1"/>
</dbReference>
<dbReference type="InterPro" id="IPR050391">
    <property type="entry name" value="Mito_Metabolite_Transporter"/>
</dbReference>
<comment type="subcellular location">
    <subcellularLocation>
        <location evidence="1">Mitochondrion inner membrane</location>
        <topology evidence="1">Multi-pass membrane protein</topology>
    </subcellularLocation>
</comment>
<keyword evidence="9 10" id="KW-0472">Membrane</keyword>
<gene>
    <name evidence="12" type="ORF">FOQG_15603</name>
</gene>
<keyword evidence="4 10" id="KW-0812">Transmembrane</keyword>
<dbReference type="InterPro" id="IPR002067">
    <property type="entry name" value="MCP"/>
</dbReference>
<dbReference type="Pfam" id="PF00153">
    <property type="entry name" value="Mito_carr"/>
    <property type="match status" value="3"/>
</dbReference>
<dbReference type="GO" id="GO:0005743">
    <property type="term" value="C:mitochondrial inner membrane"/>
    <property type="evidence" value="ECO:0007669"/>
    <property type="project" value="UniProtKB-SubCell"/>
</dbReference>
<organism evidence="12 13">
    <name type="scientific">Fusarium oxysporum f. sp. raphani 54005</name>
    <dbReference type="NCBI Taxonomy" id="1089458"/>
    <lineage>
        <taxon>Eukaryota</taxon>
        <taxon>Fungi</taxon>
        <taxon>Dikarya</taxon>
        <taxon>Ascomycota</taxon>
        <taxon>Pezizomycotina</taxon>
        <taxon>Sordariomycetes</taxon>
        <taxon>Hypocreomycetidae</taxon>
        <taxon>Hypocreales</taxon>
        <taxon>Nectriaceae</taxon>
        <taxon>Fusarium</taxon>
        <taxon>Fusarium oxysporum species complex</taxon>
    </lineage>
</organism>
<evidence type="ECO:0000256" key="3">
    <source>
        <dbReference type="ARBA" id="ARBA00022448"/>
    </source>
</evidence>
<evidence type="ECO:0000256" key="1">
    <source>
        <dbReference type="ARBA" id="ARBA00004448"/>
    </source>
</evidence>
<evidence type="ECO:0000256" key="4">
    <source>
        <dbReference type="ARBA" id="ARBA00022692"/>
    </source>
</evidence>
<keyword evidence="7" id="KW-1133">Transmembrane helix</keyword>
<proteinExistence type="inferred from homology"/>
<evidence type="ECO:0000256" key="7">
    <source>
        <dbReference type="ARBA" id="ARBA00022989"/>
    </source>
</evidence>
<keyword evidence="6" id="KW-0999">Mitochondrion inner membrane</keyword>
<keyword evidence="13" id="KW-1185">Reference proteome</keyword>
<dbReference type="EMBL" id="JH658458">
    <property type="protein sequence ID" value="EXK79817.1"/>
    <property type="molecule type" value="Genomic_DNA"/>
</dbReference>
<accession>X0CAW7</accession>
<protein>
    <recommendedName>
        <fullName evidence="14">Mitochondrial dicarboxylate transporter</fullName>
    </recommendedName>
</protein>
<evidence type="ECO:0000313" key="12">
    <source>
        <dbReference type="EMBL" id="EXK79817.1"/>
    </source>
</evidence>
<sequence>MSNLSTQEEDNYLLKSNNMSIAMKPSSVKHSSVDGLLPSSNKYPFWFGGSASAMATLLTHPLDLVKVRLQSTITPARLSMAGMATRVITTEGYAGLYAGLSAAILRQFTYSTIRFGVYEDLKSRLSHDTGTSHSPMVLICLSALSGFIGGVAGSPADIVNVRMQSDMTRPLAEQRNYKHVFDGIIHITRNEGLSSLYRGVGANALRASLMNSSQLASYDMAKASCIRTFGMNDDTKTHLVASSLAGIVATTVCSPVDVVKTRIMGSTNGEHVWQIIKRSTLSESPLWVFKGWVPSFLRLGPQTVLTLLILEQHKKLYAKMGV</sequence>
<evidence type="ECO:0000256" key="6">
    <source>
        <dbReference type="ARBA" id="ARBA00022792"/>
    </source>
</evidence>
<name>X0CAW7_FUSOX</name>
<dbReference type="GO" id="GO:0055085">
    <property type="term" value="P:transmembrane transport"/>
    <property type="evidence" value="ECO:0007669"/>
    <property type="project" value="InterPro"/>
</dbReference>
<evidence type="ECO:0000256" key="8">
    <source>
        <dbReference type="ARBA" id="ARBA00023128"/>
    </source>
</evidence>
<evidence type="ECO:0000256" key="10">
    <source>
        <dbReference type="PROSITE-ProRule" id="PRU00282"/>
    </source>
</evidence>
<reference evidence="12 13" key="1">
    <citation type="submission" date="2011-11" db="EMBL/GenBank/DDBJ databases">
        <title>The Genome Sequence of Fusarium oxysporum PHW815.</title>
        <authorList>
            <consortium name="The Broad Institute Genome Sequencing Platform"/>
            <person name="Ma L.-J."/>
            <person name="Gale L.R."/>
            <person name="Schwartz D.C."/>
            <person name="Zhou S."/>
            <person name="Corby-Kistler H."/>
            <person name="Young S.K."/>
            <person name="Zeng Q."/>
            <person name="Gargeya S."/>
            <person name="Fitzgerald M."/>
            <person name="Haas B."/>
            <person name="Abouelleil A."/>
            <person name="Alvarado L."/>
            <person name="Arachchi H.M."/>
            <person name="Berlin A."/>
            <person name="Brown A."/>
            <person name="Chapman S.B."/>
            <person name="Chen Z."/>
            <person name="Dunbar C."/>
            <person name="Freedman E."/>
            <person name="Gearin G."/>
            <person name="Goldberg J."/>
            <person name="Griggs A."/>
            <person name="Gujja S."/>
            <person name="Heiman D."/>
            <person name="Howarth C."/>
            <person name="Larson L."/>
            <person name="Lui A."/>
            <person name="MacDonald P.J.P."/>
            <person name="Montmayeur A."/>
            <person name="Murphy C."/>
            <person name="Neiman D."/>
            <person name="Pearson M."/>
            <person name="Priest M."/>
            <person name="Roberts A."/>
            <person name="Saif S."/>
            <person name="Shea T."/>
            <person name="Shenoy N."/>
            <person name="Sisk P."/>
            <person name="Stolte C."/>
            <person name="Sykes S."/>
            <person name="Wortman J."/>
            <person name="Nusbaum C."/>
            <person name="Birren B."/>
        </authorList>
    </citation>
    <scope>NUCLEOTIDE SEQUENCE [LARGE SCALE GENOMIC DNA]</scope>
    <source>
        <strain evidence="12 13">54005</strain>
    </source>
</reference>
<evidence type="ECO:0000256" key="9">
    <source>
        <dbReference type="ARBA" id="ARBA00023136"/>
    </source>
</evidence>